<organism evidence="11 12">
    <name type="scientific">Eremothecium cymbalariae (strain CBS 270.75 / DBVPG 7215 / KCTC 17166 / NRRL Y-17582)</name>
    <name type="common">Yeast</name>
    <dbReference type="NCBI Taxonomy" id="931890"/>
    <lineage>
        <taxon>Eukaryota</taxon>
        <taxon>Fungi</taxon>
        <taxon>Dikarya</taxon>
        <taxon>Ascomycota</taxon>
        <taxon>Saccharomycotina</taxon>
        <taxon>Saccharomycetes</taxon>
        <taxon>Saccharomycetales</taxon>
        <taxon>Saccharomycetaceae</taxon>
        <taxon>Eremothecium</taxon>
    </lineage>
</organism>
<comment type="subcellular location">
    <subcellularLocation>
        <location evidence="1">Nucleus</location>
        <location evidence="1">Nucleolus</location>
    </subcellularLocation>
</comment>
<dbReference type="GO" id="GO:0003729">
    <property type="term" value="F:mRNA binding"/>
    <property type="evidence" value="ECO:0007669"/>
    <property type="project" value="EnsemblFungi"/>
</dbReference>
<evidence type="ECO:0000256" key="4">
    <source>
        <dbReference type="ARBA" id="ARBA00020853"/>
    </source>
</evidence>
<sequence>MAGKQSKTAKRAKSQNMKRDITPDVLQDSHARNQMANIPHKVEKSLTRKPSKQQVKKEQAITRLYGSKNKKQRVYSEKELNIPSLNKAIVPGVKIRSGKKGKKFVQDHDLITLNRLIQTIGDKNDEVTESKLERIKRLEQIRELRKQEIKRREQAKREQLDNKKDEIKHKASVARSMRRKNKRDEHRMTSMPPVSKNINKKVSFA</sequence>
<reference evidence="12" key="1">
    <citation type="journal article" date="2012" name="G3 (Bethesda)">
        <title>Pichia sorbitophila, an interspecies yeast hybrid reveals early steps of genome resolution following polyploidization.</title>
        <authorList>
            <person name="Leh Louis V."/>
            <person name="Despons L."/>
            <person name="Friedrich A."/>
            <person name="Martin T."/>
            <person name="Durrens P."/>
            <person name="Casaregola S."/>
            <person name="Neuveglise C."/>
            <person name="Fairhead C."/>
            <person name="Marck C."/>
            <person name="Cruz J.A."/>
            <person name="Straub M.L."/>
            <person name="Kugler V."/>
            <person name="Sacerdot C."/>
            <person name="Uzunov Z."/>
            <person name="Thierry A."/>
            <person name="Weiss S."/>
            <person name="Bleykasten C."/>
            <person name="De Montigny J."/>
            <person name="Jacques N."/>
            <person name="Jung P."/>
            <person name="Lemaire M."/>
            <person name="Mallet S."/>
            <person name="Morel G."/>
            <person name="Richard G.F."/>
            <person name="Sarkar A."/>
            <person name="Savel G."/>
            <person name="Schacherer J."/>
            <person name="Seret M.L."/>
            <person name="Talla E."/>
            <person name="Samson G."/>
            <person name="Jubin C."/>
            <person name="Poulain J."/>
            <person name="Vacherie B."/>
            <person name="Barbe V."/>
            <person name="Pelletier E."/>
            <person name="Sherman D.J."/>
            <person name="Westhof E."/>
            <person name="Weissenbach J."/>
            <person name="Baret P.V."/>
            <person name="Wincker P."/>
            <person name="Gaillardin C."/>
            <person name="Dujon B."/>
            <person name="Souciet J.L."/>
        </authorList>
    </citation>
    <scope>NUCLEOTIDE SEQUENCE [LARGE SCALE GENOMIC DNA]</scope>
    <source>
        <strain evidence="12">CBS 270.75 / DBVPG 7215 / KCTC 17166 / NRRL Y-17582</strain>
    </source>
</reference>
<dbReference type="STRING" id="931890.G8JWE7"/>
<proteinExistence type="inferred from homology"/>
<dbReference type="InterPro" id="IPR037650">
    <property type="entry name" value="Loc1"/>
</dbReference>
<dbReference type="GO" id="GO:0033592">
    <property type="term" value="F:RNA strand annealing activity"/>
    <property type="evidence" value="ECO:0007669"/>
    <property type="project" value="EnsemblFungi"/>
</dbReference>
<keyword evidence="5" id="KW-0813">Transport</keyword>
<evidence type="ECO:0000256" key="8">
    <source>
        <dbReference type="ARBA" id="ARBA00023054"/>
    </source>
</evidence>
<feature type="compositionally biased region" description="Basic residues" evidence="10">
    <location>
        <begin position="170"/>
        <end position="181"/>
    </location>
</feature>
<dbReference type="PANTHER" id="PTHR28028">
    <property type="entry name" value="60S RIBOSOMAL SUBUNIT ASSEMBLY/EXPORT PROTEIN LOC1"/>
    <property type="match status" value="1"/>
</dbReference>
<dbReference type="GO" id="GO:0101031">
    <property type="term" value="C:protein folding chaperone complex"/>
    <property type="evidence" value="ECO:0007669"/>
    <property type="project" value="EnsemblFungi"/>
</dbReference>
<evidence type="ECO:0000256" key="2">
    <source>
        <dbReference type="ARBA" id="ARBA00008132"/>
    </source>
</evidence>
<accession>G8JWE7</accession>
<evidence type="ECO:0000256" key="1">
    <source>
        <dbReference type="ARBA" id="ARBA00004604"/>
    </source>
</evidence>
<dbReference type="GeneID" id="11469735"/>
<dbReference type="GO" id="GO:0019843">
    <property type="term" value="F:rRNA binding"/>
    <property type="evidence" value="ECO:0007669"/>
    <property type="project" value="EnsemblFungi"/>
</dbReference>
<feature type="compositionally biased region" description="Basic and acidic residues" evidence="10">
    <location>
        <begin position="148"/>
        <end position="169"/>
    </location>
</feature>
<protein>
    <recommendedName>
        <fullName evidence="3">60S ribosomal subunit assembly/export protein LOC1</fullName>
    </recommendedName>
    <alternativeName>
        <fullName evidence="4">60S ribosomal subunit assembly/export protein loc1</fullName>
    </alternativeName>
</protein>
<keyword evidence="9" id="KW-0539">Nucleus</keyword>
<dbReference type="OMA" id="RESMNTI"/>
<dbReference type="AlphaFoldDB" id="G8JWE7"/>
<dbReference type="GO" id="GO:0017148">
    <property type="term" value="P:negative regulation of translation"/>
    <property type="evidence" value="ECO:0007669"/>
    <property type="project" value="EnsemblFungi"/>
</dbReference>
<dbReference type="OrthoDB" id="1743802at2759"/>
<dbReference type="PANTHER" id="PTHR28028:SF1">
    <property type="entry name" value="60S RIBOSOMAL SUBUNIT ASSEMBLY_EXPORT PROTEIN LOC1"/>
    <property type="match status" value="1"/>
</dbReference>
<dbReference type="GO" id="GO:0000472">
    <property type="term" value="P:endonucleolytic cleavage to generate mature 5'-end of SSU-rRNA from (SSU-rRNA, 5.8S rRNA, LSU-rRNA)"/>
    <property type="evidence" value="ECO:0007669"/>
    <property type="project" value="EnsemblFungi"/>
</dbReference>
<dbReference type="GO" id="GO:0030687">
    <property type="term" value="C:preribosome, large subunit precursor"/>
    <property type="evidence" value="ECO:0007669"/>
    <property type="project" value="EnsemblFungi"/>
</dbReference>
<dbReference type="eggNOG" id="ENOG502RY6R">
    <property type="taxonomic scope" value="Eukaryota"/>
</dbReference>
<evidence type="ECO:0000313" key="11">
    <source>
        <dbReference type="EMBL" id="AET41162.1"/>
    </source>
</evidence>
<feature type="compositionally biased region" description="Basic and acidic residues" evidence="10">
    <location>
        <begin position="17"/>
        <end position="31"/>
    </location>
</feature>
<keyword evidence="7" id="KW-0509">mRNA transport</keyword>
<dbReference type="GO" id="GO:0008298">
    <property type="term" value="P:intracellular mRNA localization"/>
    <property type="evidence" value="ECO:0007669"/>
    <property type="project" value="EnsemblFungi"/>
</dbReference>
<evidence type="ECO:0000256" key="6">
    <source>
        <dbReference type="ARBA" id="ARBA00022517"/>
    </source>
</evidence>
<keyword evidence="8" id="KW-0175">Coiled coil</keyword>
<dbReference type="GO" id="GO:0042802">
    <property type="term" value="F:identical protein binding"/>
    <property type="evidence" value="ECO:0007669"/>
    <property type="project" value="EnsemblFungi"/>
</dbReference>
<dbReference type="GO" id="GO:0000480">
    <property type="term" value="P:endonucleolytic cleavage in 5'-ETS of tricistronic rRNA transcript (SSU-rRNA, 5.8S rRNA, LSU-rRNA)"/>
    <property type="evidence" value="ECO:0007669"/>
    <property type="project" value="EnsemblFungi"/>
</dbReference>
<dbReference type="GO" id="GO:0051028">
    <property type="term" value="P:mRNA transport"/>
    <property type="evidence" value="ECO:0007669"/>
    <property type="project" value="UniProtKB-KW"/>
</dbReference>
<gene>
    <name evidence="11" type="ordered locus">Ecym_7328</name>
</gene>
<evidence type="ECO:0000256" key="10">
    <source>
        <dbReference type="SAM" id="MobiDB-lite"/>
    </source>
</evidence>
<dbReference type="GO" id="GO:0005730">
    <property type="term" value="C:nucleolus"/>
    <property type="evidence" value="ECO:0007669"/>
    <property type="project" value="UniProtKB-SubCell"/>
</dbReference>
<dbReference type="InParanoid" id="G8JWE7"/>
<dbReference type="GO" id="GO:0140693">
    <property type="term" value="F:molecular condensate scaffold activity"/>
    <property type="evidence" value="ECO:0007669"/>
    <property type="project" value="EnsemblFungi"/>
</dbReference>
<dbReference type="GO" id="GO:0042273">
    <property type="term" value="P:ribosomal large subunit biogenesis"/>
    <property type="evidence" value="ECO:0007669"/>
    <property type="project" value="EnsemblFungi"/>
</dbReference>
<dbReference type="EMBL" id="CP002503">
    <property type="protein sequence ID" value="AET41162.1"/>
    <property type="molecule type" value="Genomic_DNA"/>
</dbReference>
<evidence type="ECO:0000313" key="12">
    <source>
        <dbReference type="Proteomes" id="UP000006790"/>
    </source>
</evidence>
<feature type="region of interest" description="Disordered" evidence="10">
    <location>
        <begin position="1"/>
        <end position="72"/>
    </location>
</feature>
<comment type="similarity">
    <text evidence="2">Belongs to the LOC1 family.</text>
</comment>
<evidence type="ECO:0000256" key="3">
    <source>
        <dbReference type="ARBA" id="ARBA00019670"/>
    </source>
</evidence>
<keyword evidence="6" id="KW-0690">Ribosome biogenesis</keyword>
<dbReference type="Proteomes" id="UP000006790">
    <property type="component" value="Chromosome 7"/>
</dbReference>
<dbReference type="FunCoup" id="G8JWE7">
    <property type="interactions" value="390"/>
</dbReference>
<dbReference type="KEGG" id="erc:Ecym_7328"/>
<dbReference type="GO" id="GO:0043022">
    <property type="term" value="F:ribosome binding"/>
    <property type="evidence" value="ECO:0007669"/>
    <property type="project" value="EnsemblFungi"/>
</dbReference>
<name>G8JWE7_ERECY</name>
<dbReference type="GO" id="GO:0000055">
    <property type="term" value="P:ribosomal large subunit export from nucleus"/>
    <property type="evidence" value="ECO:0007669"/>
    <property type="project" value="EnsemblFungi"/>
</dbReference>
<keyword evidence="12" id="KW-1185">Reference proteome</keyword>
<evidence type="ECO:0000256" key="7">
    <source>
        <dbReference type="ARBA" id="ARBA00022816"/>
    </source>
</evidence>
<dbReference type="GO" id="GO:0000447">
    <property type="term" value="P:endonucleolytic cleavage in ITS1 to separate SSU-rRNA from 5.8S rRNA and LSU-rRNA from tricistronic rRNA transcript (SSU-rRNA, 5.8S rRNA, LSU-rRNA)"/>
    <property type="evidence" value="ECO:0007669"/>
    <property type="project" value="EnsemblFungi"/>
</dbReference>
<dbReference type="GO" id="GO:0140691">
    <property type="term" value="F:RNA folding chaperone"/>
    <property type="evidence" value="ECO:0007669"/>
    <property type="project" value="EnsemblFungi"/>
</dbReference>
<dbReference type="RefSeq" id="XP_003647979.1">
    <property type="nucleotide sequence ID" value="XM_003647931.1"/>
</dbReference>
<evidence type="ECO:0000256" key="5">
    <source>
        <dbReference type="ARBA" id="ARBA00022448"/>
    </source>
</evidence>
<dbReference type="HOGENOM" id="CLU_096593_1_0_1"/>
<feature type="region of interest" description="Disordered" evidence="10">
    <location>
        <begin position="148"/>
        <end position="205"/>
    </location>
</feature>
<evidence type="ECO:0000256" key="9">
    <source>
        <dbReference type="ARBA" id="ARBA00023242"/>
    </source>
</evidence>